<protein>
    <submittedName>
        <fullName evidence="2">Uncharacterized protein</fullName>
    </submittedName>
</protein>
<sequence>MLPAPSRDGALGLADGRRLPAGRASELAAALERLPANALAIVTDGVEFFHANKQAVDGFTSQCEKRGLMAQRGEHWQLRWRAAVTYAVRLFLGRRKAARARAAAPSQRVAAPVRNAPAS</sequence>
<dbReference type="Proteomes" id="UP000500826">
    <property type="component" value="Chromosome"/>
</dbReference>
<evidence type="ECO:0000256" key="1">
    <source>
        <dbReference type="SAM" id="MobiDB-lite"/>
    </source>
</evidence>
<evidence type="ECO:0000313" key="3">
    <source>
        <dbReference type="Proteomes" id="UP000500826"/>
    </source>
</evidence>
<gene>
    <name evidence="2" type="ORF">HK414_13725</name>
</gene>
<evidence type="ECO:0000313" key="2">
    <source>
        <dbReference type="EMBL" id="QJW84438.1"/>
    </source>
</evidence>
<feature type="region of interest" description="Disordered" evidence="1">
    <location>
        <begin position="100"/>
        <end position="119"/>
    </location>
</feature>
<name>A0ABX6P2Y2_9BURK</name>
<keyword evidence="3" id="KW-1185">Reference proteome</keyword>
<reference evidence="2 3" key="1">
    <citation type="submission" date="2020-05" db="EMBL/GenBank/DDBJ databases">
        <title>Ramlibacter rhizophilus sp. nov., isolated from rhizosphere soil of national flower Mugunghwa from South Korea.</title>
        <authorList>
            <person name="Zheng-Fei Y."/>
            <person name="Huan T."/>
        </authorList>
    </citation>
    <scope>NUCLEOTIDE SEQUENCE [LARGE SCALE GENOMIC DNA]</scope>
    <source>
        <strain evidence="2 3">H242</strain>
    </source>
</reference>
<organism evidence="2 3">
    <name type="scientific">Ramlibacter terrae</name>
    <dbReference type="NCBI Taxonomy" id="2732511"/>
    <lineage>
        <taxon>Bacteria</taxon>
        <taxon>Pseudomonadati</taxon>
        <taxon>Pseudomonadota</taxon>
        <taxon>Betaproteobacteria</taxon>
        <taxon>Burkholderiales</taxon>
        <taxon>Comamonadaceae</taxon>
        <taxon>Ramlibacter</taxon>
    </lineage>
</organism>
<proteinExistence type="predicted"/>
<accession>A0ABX6P2Y2</accession>
<dbReference type="EMBL" id="CP053418">
    <property type="protein sequence ID" value="QJW84438.1"/>
    <property type="molecule type" value="Genomic_DNA"/>
</dbReference>